<organism evidence="1 2">
    <name type="scientific">Pleurotus eryngii</name>
    <name type="common">Boletus of the steppes</name>
    <dbReference type="NCBI Taxonomy" id="5323"/>
    <lineage>
        <taxon>Eukaryota</taxon>
        <taxon>Fungi</taxon>
        <taxon>Dikarya</taxon>
        <taxon>Basidiomycota</taxon>
        <taxon>Agaricomycotina</taxon>
        <taxon>Agaricomycetes</taxon>
        <taxon>Agaricomycetidae</taxon>
        <taxon>Agaricales</taxon>
        <taxon>Pleurotineae</taxon>
        <taxon>Pleurotaceae</taxon>
        <taxon>Pleurotus</taxon>
    </lineage>
</organism>
<reference evidence="1" key="1">
    <citation type="submission" date="2020-11" db="EMBL/GenBank/DDBJ databases">
        <authorList>
            <consortium name="DOE Joint Genome Institute"/>
            <person name="Ahrendt S."/>
            <person name="Riley R."/>
            <person name="Andreopoulos W."/>
            <person name="Labutti K."/>
            <person name="Pangilinan J."/>
            <person name="Ruiz-Duenas F.J."/>
            <person name="Barrasa J.M."/>
            <person name="Sanchez-Garcia M."/>
            <person name="Camarero S."/>
            <person name="Miyauchi S."/>
            <person name="Serrano A."/>
            <person name="Linde D."/>
            <person name="Babiker R."/>
            <person name="Drula E."/>
            <person name="Ayuso-Fernandez I."/>
            <person name="Pacheco R."/>
            <person name="Padilla G."/>
            <person name="Ferreira P."/>
            <person name="Barriuso J."/>
            <person name="Kellner H."/>
            <person name="Castanera R."/>
            <person name="Alfaro M."/>
            <person name="Ramirez L."/>
            <person name="Pisabarro A.G."/>
            <person name="Kuo A."/>
            <person name="Tritt A."/>
            <person name="Lipzen A."/>
            <person name="He G."/>
            <person name="Yan M."/>
            <person name="Ng V."/>
            <person name="Cullen D."/>
            <person name="Martin F."/>
            <person name="Rosso M.-N."/>
            <person name="Henrissat B."/>
            <person name="Hibbett D."/>
            <person name="Martinez A.T."/>
            <person name="Grigoriev I.V."/>
        </authorList>
    </citation>
    <scope>NUCLEOTIDE SEQUENCE</scope>
    <source>
        <strain evidence="1">ATCC 90797</strain>
    </source>
</reference>
<dbReference type="Proteomes" id="UP000807025">
    <property type="component" value="Unassembled WGS sequence"/>
</dbReference>
<protein>
    <submittedName>
        <fullName evidence="1">Uncharacterized protein</fullName>
    </submittedName>
</protein>
<evidence type="ECO:0000313" key="2">
    <source>
        <dbReference type="Proteomes" id="UP000807025"/>
    </source>
</evidence>
<proteinExistence type="predicted"/>
<comment type="caution">
    <text evidence="1">The sequence shown here is derived from an EMBL/GenBank/DDBJ whole genome shotgun (WGS) entry which is preliminary data.</text>
</comment>
<evidence type="ECO:0000313" key="1">
    <source>
        <dbReference type="EMBL" id="KAF9492491.1"/>
    </source>
</evidence>
<gene>
    <name evidence="1" type="ORF">BDN71DRAFT_1451310</name>
</gene>
<keyword evidence="2" id="KW-1185">Reference proteome</keyword>
<accession>A0A9P5ZRS4</accession>
<sequence length="162" mass="18547">MSWRHDEETGITTMYHLFIEGVEVDFNDSWCPQATISLNEQAWGPSNRRNLLYTTIHCPNILHWTPPASQSRSLQHGVEIEYLEDGDTRREMLVTEKEADERASRAVYDDGLDMAHIAVIRTLSVRTSTVWLRVYRVRTAVLACRSLMVTGVGSTIQCNCKF</sequence>
<dbReference type="AlphaFoldDB" id="A0A9P5ZRS4"/>
<name>A0A9P5ZRS4_PLEER</name>
<dbReference type="EMBL" id="MU154600">
    <property type="protein sequence ID" value="KAF9492491.1"/>
    <property type="molecule type" value="Genomic_DNA"/>
</dbReference>